<keyword evidence="6" id="KW-0694">RNA-binding</keyword>
<dbReference type="InterPro" id="IPR012933">
    <property type="entry name" value="HicA_mRNA_interferase"/>
</dbReference>
<accession>A0A0G0CAV1</accession>
<dbReference type="SUPFAM" id="SSF54786">
    <property type="entry name" value="YcfA/nrd intein domain"/>
    <property type="match status" value="1"/>
</dbReference>
<evidence type="ECO:0000256" key="4">
    <source>
        <dbReference type="ARBA" id="ARBA00022759"/>
    </source>
</evidence>
<keyword evidence="4" id="KW-0255">Endonuclease</keyword>
<keyword evidence="2" id="KW-1277">Toxin-antitoxin system</keyword>
<evidence type="ECO:0008006" key="10">
    <source>
        <dbReference type="Google" id="ProtNLM"/>
    </source>
</evidence>
<evidence type="ECO:0000256" key="1">
    <source>
        <dbReference type="ARBA" id="ARBA00006620"/>
    </source>
</evidence>
<keyword evidence="3" id="KW-0540">Nuclease</keyword>
<dbReference type="GO" id="GO:0003729">
    <property type="term" value="F:mRNA binding"/>
    <property type="evidence" value="ECO:0007669"/>
    <property type="project" value="InterPro"/>
</dbReference>
<evidence type="ECO:0000256" key="5">
    <source>
        <dbReference type="ARBA" id="ARBA00022801"/>
    </source>
</evidence>
<comment type="caution">
    <text evidence="8">The sequence shown here is derived from an EMBL/GenBank/DDBJ whole genome shotgun (WGS) entry which is preliminary data.</text>
</comment>
<reference evidence="8 9" key="1">
    <citation type="journal article" date="2015" name="Nature">
        <title>rRNA introns, odd ribosomes, and small enigmatic genomes across a large radiation of phyla.</title>
        <authorList>
            <person name="Brown C.T."/>
            <person name="Hug L.A."/>
            <person name="Thomas B.C."/>
            <person name="Sharon I."/>
            <person name="Castelle C.J."/>
            <person name="Singh A."/>
            <person name="Wilkins M.J."/>
            <person name="Williams K.H."/>
            <person name="Banfield J.F."/>
        </authorList>
    </citation>
    <scope>NUCLEOTIDE SEQUENCE [LARGE SCALE GENOMIC DNA]</scope>
</reference>
<dbReference type="GO" id="GO:0004519">
    <property type="term" value="F:endonuclease activity"/>
    <property type="evidence" value="ECO:0007669"/>
    <property type="project" value="UniProtKB-KW"/>
</dbReference>
<name>A0A0G0CAV1_9BACT</name>
<proteinExistence type="inferred from homology"/>
<evidence type="ECO:0000313" key="9">
    <source>
        <dbReference type="Proteomes" id="UP000033995"/>
    </source>
</evidence>
<sequence>MPKLPNFTSKKLLKKLKKLGFIEDHQTGSHIVMFNSKNGKRAVIAMHLNDIPKGTLISLLREAGISREEIIK</sequence>
<dbReference type="InterPro" id="IPR038570">
    <property type="entry name" value="HicA_sf"/>
</dbReference>
<gene>
    <name evidence="8" type="ORF">UR38_C0001G0111</name>
</gene>
<evidence type="ECO:0000256" key="6">
    <source>
        <dbReference type="ARBA" id="ARBA00022884"/>
    </source>
</evidence>
<organism evidence="8 9">
    <name type="scientific">Candidatus Woesebacteria bacterium GW2011_GWA2_33_28</name>
    <dbReference type="NCBI Taxonomy" id="1618561"/>
    <lineage>
        <taxon>Bacteria</taxon>
        <taxon>Candidatus Woeseibacteriota</taxon>
    </lineage>
</organism>
<dbReference type="GO" id="GO:0016787">
    <property type="term" value="F:hydrolase activity"/>
    <property type="evidence" value="ECO:0007669"/>
    <property type="project" value="UniProtKB-KW"/>
</dbReference>
<evidence type="ECO:0000256" key="3">
    <source>
        <dbReference type="ARBA" id="ARBA00022722"/>
    </source>
</evidence>
<dbReference type="Gene3D" id="3.30.920.30">
    <property type="entry name" value="Hypothetical protein"/>
    <property type="match status" value="1"/>
</dbReference>
<dbReference type="AlphaFoldDB" id="A0A0G0CAV1"/>
<evidence type="ECO:0000256" key="2">
    <source>
        <dbReference type="ARBA" id="ARBA00022649"/>
    </source>
</evidence>
<keyword evidence="5" id="KW-0378">Hydrolase</keyword>
<dbReference type="EMBL" id="LBOZ01000001">
    <property type="protein sequence ID" value="KKP48315.1"/>
    <property type="molecule type" value="Genomic_DNA"/>
</dbReference>
<protein>
    <recommendedName>
        <fullName evidence="10">YcfA family protein</fullName>
    </recommendedName>
</protein>
<evidence type="ECO:0000256" key="7">
    <source>
        <dbReference type="ARBA" id="ARBA00023016"/>
    </source>
</evidence>
<dbReference type="Pfam" id="PF07927">
    <property type="entry name" value="HicA_toxin"/>
    <property type="match status" value="1"/>
</dbReference>
<keyword evidence="7" id="KW-0346">Stress response</keyword>
<comment type="similarity">
    <text evidence="1">Belongs to the HicA mRNA interferase family.</text>
</comment>
<dbReference type="Proteomes" id="UP000033995">
    <property type="component" value="Unassembled WGS sequence"/>
</dbReference>
<evidence type="ECO:0000313" key="8">
    <source>
        <dbReference type="EMBL" id="KKP48315.1"/>
    </source>
</evidence>